<feature type="compositionally biased region" description="Polar residues" evidence="6">
    <location>
        <begin position="478"/>
        <end position="492"/>
    </location>
</feature>
<organism evidence="9 10">
    <name type="scientific">Hyalella azteca</name>
    <name type="common">Amphipod</name>
    <dbReference type="NCBI Taxonomy" id="294128"/>
    <lineage>
        <taxon>Eukaryota</taxon>
        <taxon>Metazoa</taxon>
        <taxon>Ecdysozoa</taxon>
        <taxon>Arthropoda</taxon>
        <taxon>Crustacea</taxon>
        <taxon>Multicrustacea</taxon>
        <taxon>Malacostraca</taxon>
        <taxon>Eumalacostraca</taxon>
        <taxon>Peracarida</taxon>
        <taxon>Amphipoda</taxon>
        <taxon>Senticaudata</taxon>
        <taxon>Talitrida</taxon>
        <taxon>Talitroidea</taxon>
        <taxon>Hyalellidae</taxon>
        <taxon>Hyalella</taxon>
    </lineage>
</organism>
<dbReference type="RefSeq" id="XP_018019861.1">
    <property type="nucleotide sequence ID" value="XM_018164372.2"/>
</dbReference>
<dbReference type="InterPro" id="IPR043216">
    <property type="entry name" value="PAP-like"/>
</dbReference>
<feature type="transmembrane region" description="Helical" evidence="7">
    <location>
        <begin position="12"/>
        <end position="29"/>
    </location>
</feature>
<dbReference type="GO" id="GO:0006644">
    <property type="term" value="P:phospholipid metabolic process"/>
    <property type="evidence" value="ECO:0007669"/>
    <property type="project" value="InterPro"/>
</dbReference>
<dbReference type="SUPFAM" id="SSF48317">
    <property type="entry name" value="Acid phosphatase/Vanadium-dependent haloperoxidase"/>
    <property type="match status" value="1"/>
</dbReference>
<feature type="region of interest" description="Disordered" evidence="6">
    <location>
        <begin position="478"/>
        <end position="499"/>
    </location>
</feature>
<reference evidence="10" key="1">
    <citation type="submission" date="2025-08" db="UniProtKB">
        <authorList>
            <consortium name="RefSeq"/>
        </authorList>
    </citation>
    <scope>IDENTIFICATION</scope>
    <source>
        <tissue evidence="10">Whole organism</tissue>
    </source>
</reference>
<dbReference type="CDD" id="cd03384">
    <property type="entry name" value="PAP2_wunen"/>
    <property type="match status" value="1"/>
</dbReference>
<comment type="similarity">
    <text evidence="2">Belongs to the PA-phosphatase related phosphoesterase family.</text>
</comment>
<accession>A0A8B7P479</accession>
<feature type="region of interest" description="Disordered" evidence="6">
    <location>
        <begin position="429"/>
        <end position="452"/>
    </location>
</feature>
<dbReference type="InterPro" id="IPR036938">
    <property type="entry name" value="PAP2/HPO_sf"/>
</dbReference>
<dbReference type="GO" id="GO:0005886">
    <property type="term" value="C:plasma membrane"/>
    <property type="evidence" value="ECO:0007669"/>
    <property type="project" value="TreeGrafter"/>
</dbReference>
<keyword evidence="9" id="KW-1185">Reference proteome</keyword>
<feature type="transmembrane region" description="Helical" evidence="7">
    <location>
        <begin position="100"/>
        <end position="122"/>
    </location>
</feature>
<dbReference type="PANTHER" id="PTHR10165">
    <property type="entry name" value="LIPID PHOSPHATE PHOSPHATASE"/>
    <property type="match status" value="1"/>
</dbReference>
<evidence type="ECO:0000256" key="5">
    <source>
        <dbReference type="ARBA" id="ARBA00023136"/>
    </source>
</evidence>
<feature type="compositionally biased region" description="Polar residues" evidence="6">
    <location>
        <begin position="431"/>
        <end position="443"/>
    </location>
</feature>
<dbReference type="KEGG" id="hazt:108676313"/>
<dbReference type="SMART" id="SM00014">
    <property type="entry name" value="acidPPc"/>
    <property type="match status" value="1"/>
</dbReference>
<proteinExistence type="inferred from homology"/>
<dbReference type="GO" id="GO:0007165">
    <property type="term" value="P:signal transduction"/>
    <property type="evidence" value="ECO:0007669"/>
    <property type="project" value="TreeGrafter"/>
</dbReference>
<evidence type="ECO:0000256" key="7">
    <source>
        <dbReference type="SAM" id="Phobius"/>
    </source>
</evidence>
<dbReference type="Pfam" id="PF01569">
    <property type="entry name" value="PAP2"/>
    <property type="match status" value="1"/>
</dbReference>
<protein>
    <submittedName>
        <fullName evidence="10">Phospholipid phosphatase homolog 1.2 homolog isoform X1</fullName>
    </submittedName>
</protein>
<dbReference type="GeneID" id="108676313"/>
<dbReference type="OrthoDB" id="8907274at2759"/>
<feature type="transmembrane region" description="Helical" evidence="7">
    <location>
        <begin position="209"/>
        <end position="228"/>
    </location>
</feature>
<evidence type="ECO:0000259" key="8">
    <source>
        <dbReference type="SMART" id="SM00014"/>
    </source>
</evidence>
<keyword evidence="4 7" id="KW-1133">Transmembrane helix</keyword>
<evidence type="ECO:0000256" key="1">
    <source>
        <dbReference type="ARBA" id="ARBA00004141"/>
    </source>
</evidence>
<dbReference type="GO" id="GO:0046839">
    <property type="term" value="P:phospholipid dephosphorylation"/>
    <property type="evidence" value="ECO:0007669"/>
    <property type="project" value="TreeGrafter"/>
</dbReference>
<dbReference type="AlphaFoldDB" id="A0A8B7P479"/>
<dbReference type="InterPro" id="IPR000326">
    <property type="entry name" value="PAP2/HPO"/>
</dbReference>
<keyword evidence="3 7" id="KW-0812">Transmembrane</keyword>
<evidence type="ECO:0000256" key="6">
    <source>
        <dbReference type="SAM" id="MobiDB-lite"/>
    </source>
</evidence>
<feature type="transmembrane region" description="Helical" evidence="7">
    <location>
        <begin position="178"/>
        <end position="197"/>
    </location>
</feature>
<name>A0A8B7P479_HYAAZ</name>
<sequence length="499" mass="55380">MALIDIKYGVRICLDFLLLLIVGLVLLVGKKTWVPSQRGFFCDDTSIRYPFVDHETVGDTSLLGVGVLLPIATILGLEWQRCRSSEVGKRVHVCGRPLHSYFWSLYNNVGCFLFGCAVSQLLTDVAKYSIGRLRPHFLSICNPDWSTITCVDPVSGGYNYVLPDCSPKDEDRLKEARLSFPSGHASFSAFTMIYLVLYLQARMRLRVRLVRPFVQFACLLMAFYTSLSRVSDYKHHWSDVLFGALLGTVVAVLVWWWLGSQLRSRGDLTSGRSLHWVPLEELSPGASRSYRPQNNFQHESNLEASGVASASAPQTSEHLTIDERLTAHRQQHLHKILHREKYANTQPPCQYEPAAPYVRSAPVVNILNDRHDSREPTNISDASLSSHVSASDWNVVRSNNASFYDNVPVCVSPVESFVGTAAGCQIHGDGTTDSGTRSKNADSASAPLGRPINNTAPVRVVFKETSTAERARTVIVSPTDQVHSSSRDTGIQTRGPVFI</sequence>
<evidence type="ECO:0000256" key="2">
    <source>
        <dbReference type="ARBA" id="ARBA00008816"/>
    </source>
</evidence>
<feature type="domain" description="Phosphatidic acid phosphatase type 2/haloperoxidase" evidence="8">
    <location>
        <begin position="109"/>
        <end position="255"/>
    </location>
</feature>
<gene>
    <name evidence="10" type="primary">LOC108676313</name>
</gene>
<evidence type="ECO:0000313" key="9">
    <source>
        <dbReference type="Proteomes" id="UP000694843"/>
    </source>
</evidence>
<keyword evidence="5 7" id="KW-0472">Membrane</keyword>
<evidence type="ECO:0000256" key="3">
    <source>
        <dbReference type="ARBA" id="ARBA00022692"/>
    </source>
</evidence>
<dbReference type="PANTHER" id="PTHR10165:SF103">
    <property type="entry name" value="PHOSPHOLIPID PHOSPHATASE HOMOLOG 1.2 HOMOLOG"/>
    <property type="match status" value="1"/>
</dbReference>
<feature type="transmembrane region" description="Helical" evidence="7">
    <location>
        <begin position="240"/>
        <end position="258"/>
    </location>
</feature>
<comment type="subcellular location">
    <subcellularLocation>
        <location evidence="1">Membrane</location>
        <topology evidence="1">Multi-pass membrane protein</topology>
    </subcellularLocation>
</comment>
<dbReference type="GO" id="GO:0008195">
    <property type="term" value="F:phosphatidate phosphatase activity"/>
    <property type="evidence" value="ECO:0007669"/>
    <property type="project" value="TreeGrafter"/>
</dbReference>
<feature type="transmembrane region" description="Helical" evidence="7">
    <location>
        <begin position="60"/>
        <end position="79"/>
    </location>
</feature>
<dbReference type="Proteomes" id="UP000694843">
    <property type="component" value="Unplaced"/>
</dbReference>
<evidence type="ECO:0000313" key="10">
    <source>
        <dbReference type="RefSeq" id="XP_018019861.1"/>
    </source>
</evidence>
<dbReference type="Gene3D" id="1.20.144.10">
    <property type="entry name" value="Phosphatidic acid phosphatase type 2/haloperoxidase"/>
    <property type="match status" value="1"/>
</dbReference>
<evidence type="ECO:0000256" key="4">
    <source>
        <dbReference type="ARBA" id="ARBA00022989"/>
    </source>
</evidence>